<name>A0AAV7T486_PLEWA</name>
<feature type="non-terminal residue" evidence="1">
    <location>
        <position position="79"/>
    </location>
</feature>
<feature type="non-terminal residue" evidence="1">
    <location>
        <position position="1"/>
    </location>
</feature>
<accession>A0AAV7T486</accession>
<evidence type="ECO:0000313" key="1">
    <source>
        <dbReference type="EMBL" id="KAJ1171288.1"/>
    </source>
</evidence>
<reference evidence="1" key="1">
    <citation type="journal article" date="2022" name="bioRxiv">
        <title>Sequencing and chromosome-scale assembly of the giantPleurodeles waltlgenome.</title>
        <authorList>
            <person name="Brown T."/>
            <person name="Elewa A."/>
            <person name="Iarovenko S."/>
            <person name="Subramanian E."/>
            <person name="Araus A.J."/>
            <person name="Petzold A."/>
            <person name="Susuki M."/>
            <person name="Suzuki K.-i.T."/>
            <person name="Hayashi T."/>
            <person name="Toyoda A."/>
            <person name="Oliveira C."/>
            <person name="Osipova E."/>
            <person name="Leigh N.D."/>
            <person name="Simon A."/>
            <person name="Yun M.H."/>
        </authorList>
    </citation>
    <scope>NUCLEOTIDE SEQUENCE</scope>
    <source>
        <strain evidence="1">20211129_DDA</strain>
        <tissue evidence="1">Liver</tissue>
    </source>
</reference>
<dbReference type="AlphaFoldDB" id="A0AAV7T486"/>
<gene>
    <name evidence="1" type="ORF">NDU88_003151</name>
</gene>
<protein>
    <submittedName>
        <fullName evidence="1">Uncharacterized protein</fullName>
    </submittedName>
</protein>
<organism evidence="1 2">
    <name type="scientific">Pleurodeles waltl</name>
    <name type="common">Iberian ribbed newt</name>
    <dbReference type="NCBI Taxonomy" id="8319"/>
    <lineage>
        <taxon>Eukaryota</taxon>
        <taxon>Metazoa</taxon>
        <taxon>Chordata</taxon>
        <taxon>Craniata</taxon>
        <taxon>Vertebrata</taxon>
        <taxon>Euteleostomi</taxon>
        <taxon>Amphibia</taxon>
        <taxon>Batrachia</taxon>
        <taxon>Caudata</taxon>
        <taxon>Salamandroidea</taxon>
        <taxon>Salamandridae</taxon>
        <taxon>Pleurodelinae</taxon>
        <taxon>Pleurodeles</taxon>
    </lineage>
</organism>
<dbReference type="EMBL" id="JANPWB010000007">
    <property type="protein sequence ID" value="KAJ1171288.1"/>
    <property type="molecule type" value="Genomic_DNA"/>
</dbReference>
<keyword evidence="2" id="KW-1185">Reference proteome</keyword>
<comment type="caution">
    <text evidence="1">The sequence shown here is derived from an EMBL/GenBank/DDBJ whole genome shotgun (WGS) entry which is preliminary data.</text>
</comment>
<dbReference type="Proteomes" id="UP001066276">
    <property type="component" value="Chromosome 4_1"/>
</dbReference>
<evidence type="ECO:0000313" key="2">
    <source>
        <dbReference type="Proteomes" id="UP001066276"/>
    </source>
</evidence>
<sequence length="79" mass="9234">GATTGHTSQGRGSNCYPWRPLHPHPWKGSTFFRRGSLHRAVFVFCISHLMWTSFMECSSYDACPLYTLPRQFLFLLYFQ</sequence>
<proteinExistence type="predicted"/>